<dbReference type="EMBL" id="CZPT02001674">
    <property type="protein sequence ID" value="SCU71599.1"/>
    <property type="molecule type" value="Genomic_DNA"/>
</dbReference>
<name>A0A1G4IH90_TRYEQ</name>
<evidence type="ECO:0000313" key="1">
    <source>
        <dbReference type="EMBL" id="SCU71599.1"/>
    </source>
</evidence>
<sequence>MELSFAFLLSTVVLIVFYAVDFFFARLLNVLKQDHLELDECSPEESPDLDPVLVVSSLQQTAVEMLEYQRRRFRMDEGKGSSVTPEIDPAPPTTVDVGCLSIAASPRRSENVVHVVVIICGLVGPFATVCQALFPNAFGWCRFNFPYFVQYIGAFSGVASVSVYTGRVWHCSSYSEVSRKQWLELMWFRLDFMCLTAVAAFLGAGSWVVTICLLAVGFYLAHRVMRIEKRIEALQLETQLVRGEIDVDRVFAPGTAEAARALGTSDRHGYDALA</sequence>
<dbReference type="Proteomes" id="UP000195570">
    <property type="component" value="Unassembled WGS sequence"/>
</dbReference>
<protein>
    <submittedName>
        <fullName evidence="1">Uncharacterized protein</fullName>
    </submittedName>
</protein>
<keyword evidence="2" id="KW-1185">Reference proteome</keyword>
<dbReference type="VEuPathDB" id="TriTrypDB:TEOVI_000318000"/>
<reference evidence="1" key="1">
    <citation type="submission" date="2016-09" db="EMBL/GenBank/DDBJ databases">
        <authorList>
            <person name="Hebert L."/>
            <person name="Moumen B."/>
        </authorList>
    </citation>
    <scope>NUCLEOTIDE SEQUENCE [LARGE SCALE GENOMIC DNA]</scope>
    <source>
        <strain evidence="1">OVI</strain>
    </source>
</reference>
<proteinExistence type="predicted"/>
<comment type="caution">
    <text evidence="1">The sequence shown here is derived from an EMBL/GenBank/DDBJ whole genome shotgun (WGS) entry which is preliminary data.</text>
</comment>
<organism evidence="1 2">
    <name type="scientific">Trypanosoma equiperdum</name>
    <dbReference type="NCBI Taxonomy" id="5694"/>
    <lineage>
        <taxon>Eukaryota</taxon>
        <taxon>Discoba</taxon>
        <taxon>Euglenozoa</taxon>
        <taxon>Kinetoplastea</taxon>
        <taxon>Metakinetoplastina</taxon>
        <taxon>Trypanosomatida</taxon>
        <taxon>Trypanosomatidae</taxon>
        <taxon>Trypanosoma</taxon>
    </lineage>
</organism>
<gene>
    <name evidence="1" type="ORF">TEOVI_000318000</name>
</gene>
<dbReference type="AlphaFoldDB" id="A0A1G4IH90"/>
<dbReference type="GeneID" id="92377120"/>
<accession>A0A1G4IH90</accession>
<evidence type="ECO:0000313" key="2">
    <source>
        <dbReference type="Proteomes" id="UP000195570"/>
    </source>
</evidence>
<dbReference type="RefSeq" id="XP_067082235.1">
    <property type="nucleotide sequence ID" value="XM_067226134.1"/>
</dbReference>